<keyword evidence="4" id="KW-1185">Reference proteome</keyword>
<gene>
    <name evidence="2" type="ordered locus">MTR_3g026390</name>
</gene>
<evidence type="ECO:0000313" key="2">
    <source>
        <dbReference type="EMBL" id="KEH33181.1"/>
    </source>
</evidence>
<keyword evidence="2" id="KW-0255">Endonuclease</keyword>
<dbReference type="Pfam" id="PF03372">
    <property type="entry name" value="Exo_endo_phos"/>
    <property type="match status" value="1"/>
</dbReference>
<dbReference type="InterPro" id="IPR036691">
    <property type="entry name" value="Endo/exonu/phosph_ase_sf"/>
</dbReference>
<dbReference type="STRING" id="3880.A0A072UUW5"/>
<organism evidence="2 4">
    <name type="scientific">Medicago truncatula</name>
    <name type="common">Barrel medic</name>
    <name type="synonym">Medicago tribuloides</name>
    <dbReference type="NCBI Taxonomy" id="3880"/>
    <lineage>
        <taxon>Eukaryota</taxon>
        <taxon>Viridiplantae</taxon>
        <taxon>Streptophyta</taxon>
        <taxon>Embryophyta</taxon>
        <taxon>Tracheophyta</taxon>
        <taxon>Spermatophyta</taxon>
        <taxon>Magnoliopsida</taxon>
        <taxon>eudicotyledons</taxon>
        <taxon>Gunneridae</taxon>
        <taxon>Pentapetalae</taxon>
        <taxon>rosids</taxon>
        <taxon>fabids</taxon>
        <taxon>Fabales</taxon>
        <taxon>Fabaceae</taxon>
        <taxon>Papilionoideae</taxon>
        <taxon>50 kb inversion clade</taxon>
        <taxon>NPAAA clade</taxon>
        <taxon>Hologalegina</taxon>
        <taxon>IRL clade</taxon>
        <taxon>Trifolieae</taxon>
        <taxon>Medicago</taxon>
    </lineage>
</organism>
<dbReference type="PANTHER" id="PTHR33710">
    <property type="entry name" value="BNAC02G09200D PROTEIN"/>
    <property type="match status" value="1"/>
</dbReference>
<dbReference type="AlphaFoldDB" id="A0A072UUW5"/>
<dbReference type="InterPro" id="IPR005135">
    <property type="entry name" value="Endo/exonuclease/phosphatase"/>
</dbReference>
<dbReference type="EMBL" id="CM001219">
    <property type="protein sequence ID" value="KEH33181.1"/>
    <property type="molecule type" value="Genomic_DNA"/>
</dbReference>
<keyword evidence="2" id="KW-0378">Hydrolase</keyword>
<evidence type="ECO:0000313" key="4">
    <source>
        <dbReference type="Proteomes" id="UP000002051"/>
    </source>
</evidence>
<reference evidence="3" key="3">
    <citation type="submission" date="2015-04" db="UniProtKB">
        <authorList>
            <consortium name="EnsemblPlants"/>
        </authorList>
    </citation>
    <scope>IDENTIFICATION</scope>
    <source>
        <strain evidence="3">cv. Jemalong A17</strain>
    </source>
</reference>
<feature type="domain" description="Endonuclease/exonuclease/phosphatase" evidence="1">
    <location>
        <begin position="19"/>
        <end position="131"/>
    </location>
</feature>
<dbReference type="HOGENOM" id="CLU_1596951_0_0_1"/>
<keyword evidence="2" id="KW-0540">Nuclease</keyword>
<dbReference type="Proteomes" id="UP000002051">
    <property type="component" value="Chromosome 3"/>
</dbReference>
<dbReference type="EnsemblPlants" id="KEH33181">
    <property type="protein sequence ID" value="KEH33181"/>
    <property type="gene ID" value="MTR_3g026390"/>
</dbReference>
<proteinExistence type="predicted"/>
<dbReference type="PANTHER" id="PTHR33710:SF64">
    <property type="entry name" value="ENDONUCLEASE_EXONUCLEASE_PHOSPHATASE DOMAIN-CONTAINING PROTEIN"/>
    <property type="match status" value="1"/>
</dbReference>
<sequence length="167" mass="18888">MNHSCAQLLIENGDKKDVKTERQALWNALSARLALLSGKKVCICGDFNAVRSVDERRSVRNGLTSADCASFNGFIDDNMLVDLPLHGRKFTWFKGDGRSMSGLDRFLLSEDWCVLWPNCNQVALLRGLSDHCPLLLTVDEENWGPRPSRLLKCWQEVPGYKNFVSEK</sequence>
<accession>A0A072UUW5</accession>
<dbReference type="SUPFAM" id="SSF56219">
    <property type="entry name" value="DNase I-like"/>
    <property type="match status" value="1"/>
</dbReference>
<name>A0A072UUW5_MEDTR</name>
<evidence type="ECO:0000313" key="3">
    <source>
        <dbReference type="EnsemblPlants" id="KEH33181"/>
    </source>
</evidence>
<reference evidence="2 4" key="2">
    <citation type="journal article" date="2014" name="BMC Genomics">
        <title>An improved genome release (version Mt4.0) for the model legume Medicago truncatula.</title>
        <authorList>
            <person name="Tang H."/>
            <person name="Krishnakumar V."/>
            <person name="Bidwell S."/>
            <person name="Rosen B."/>
            <person name="Chan A."/>
            <person name="Zhou S."/>
            <person name="Gentzbittel L."/>
            <person name="Childs K.L."/>
            <person name="Yandell M."/>
            <person name="Gundlach H."/>
            <person name="Mayer K.F."/>
            <person name="Schwartz D.C."/>
            <person name="Town C.D."/>
        </authorList>
    </citation>
    <scope>GENOME REANNOTATION</scope>
    <source>
        <strain evidence="2">A17</strain>
        <strain evidence="3 4">cv. Jemalong A17</strain>
    </source>
</reference>
<reference evidence="2 4" key="1">
    <citation type="journal article" date="2011" name="Nature">
        <title>The Medicago genome provides insight into the evolution of rhizobial symbioses.</title>
        <authorList>
            <person name="Young N.D."/>
            <person name="Debelle F."/>
            <person name="Oldroyd G.E."/>
            <person name="Geurts R."/>
            <person name="Cannon S.B."/>
            <person name="Udvardi M.K."/>
            <person name="Benedito V.A."/>
            <person name="Mayer K.F."/>
            <person name="Gouzy J."/>
            <person name="Schoof H."/>
            <person name="Van de Peer Y."/>
            <person name="Proost S."/>
            <person name="Cook D.R."/>
            <person name="Meyers B.C."/>
            <person name="Spannagl M."/>
            <person name="Cheung F."/>
            <person name="De Mita S."/>
            <person name="Krishnakumar V."/>
            <person name="Gundlach H."/>
            <person name="Zhou S."/>
            <person name="Mudge J."/>
            <person name="Bharti A.K."/>
            <person name="Murray J.D."/>
            <person name="Naoumkina M.A."/>
            <person name="Rosen B."/>
            <person name="Silverstein K.A."/>
            <person name="Tang H."/>
            <person name="Rombauts S."/>
            <person name="Zhao P.X."/>
            <person name="Zhou P."/>
            <person name="Barbe V."/>
            <person name="Bardou P."/>
            <person name="Bechner M."/>
            <person name="Bellec A."/>
            <person name="Berger A."/>
            <person name="Berges H."/>
            <person name="Bidwell S."/>
            <person name="Bisseling T."/>
            <person name="Choisne N."/>
            <person name="Couloux A."/>
            <person name="Denny R."/>
            <person name="Deshpande S."/>
            <person name="Dai X."/>
            <person name="Doyle J.J."/>
            <person name="Dudez A.M."/>
            <person name="Farmer A.D."/>
            <person name="Fouteau S."/>
            <person name="Franken C."/>
            <person name="Gibelin C."/>
            <person name="Gish J."/>
            <person name="Goldstein S."/>
            <person name="Gonzalez A.J."/>
            <person name="Green P.J."/>
            <person name="Hallab A."/>
            <person name="Hartog M."/>
            <person name="Hua A."/>
            <person name="Humphray S.J."/>
            <person name="Jeong D.H."/>
            <person name="Jing Y."/>
            <person name="Jocker A."/>
            <person name="Kenton S.M."/>
            <person name="Kim D.J."/>
            <person name="Klee K."/>
            <person name="Lai H."/>
            <person name="Lang C."/>
            <person name="Lin S."/>
            <person name="Macmil S.L."/>
            <person name="Magdelenat G."/>
            <person name="Matthews L."/>
            <person name="McCorrison J."/>
            <person name="Monaghan E.L."/>
            <person name="Mun J.H."/>
            <person name="Najar F.Z."/>
            <person name="Nicholson C."/>
            <person name="Noirot C."/>
            <person name="O'Bleness M."/>
            <person name="Paule C.R."/>
            <person name="Poulain J."/>
            <person name="Prion F."/>
            <person name="Qin B."/>
            <person name="Qu C."/>
            <person name="Retzel E.F."/>
            <person name="Riddle C."/>
            <person name="Sallet E."/>
            <person name="Samain S."/>
            <person name="Samson N."/>
            <person name="Sanders I."/>
            <person name="Saurat O."/>
            <person name="Scarpelli C."/>
            <person name="Schiex T."/>
            <person name="Segurens B."/>
            <person name="Severin A.J."/>
            <person name="Sherrier D.J."/>
            <person name="Shi R."/>
            <person name="Sims S."/>
            <person name="Singer S.R."/>
            <person name="Sinharoy S."/>
            <person name="Sterck L."/>
            <person name="Viollet A."/>
            <person name="Wang B.B."/>
            <person name="Wang K."/>
            <person name="Wang M."/>
            <person name="Wang X."/>
            <person name="Warfsmann J."/>
            <person name="Weissenbach J."/>
            <person name="White D.D."/>
            <person name="White J.D."/>
            <person name="Wiley G.B."/>
            <person name="Wincker P."/>
            <person name="Xing Y."/>
            <person name="Yang L."/>
            <person name="Yao Z."/>
            <person name="Ying F."/>
            <person name="Zhai J."/>
            <person name="Zhou L."/>
            <person name="Zuber A."/>
            <person name="Denarie J."/>
            <person name="Dixon R.A."/>
            <person name="May G.D."/>
            <person name="Schwartz D.C."/>
            <person name="Rogers J."/>
            <person name="Quetier F."/>
            <person name="Town C.D."/>
            <person name="Roe B.A."/>
        </authorList>
    </citation>
    <scope>NUCLEOTIDE SEQUENCE [LARGE SCALE GENOMIC DNA]</scope>
    <source>
        <strain evidence="2">A17</strain>
        <strain evidence="3 4">cv. Jemalong A17</strain>
    </source>
</reference>
<dbReference type="Gene3D" id="3.60.10.10">
    <property type="entry name" value="Endonuclease/exonuclease/phosphatase"/>
    <property type="match status" value="1"/>
</dbReference>
<evidence type="ECO:0000259" key="1">
    <source>
        <dbReference type="Pfam" id="PF03372"/>
    </source>
</evidence>
<dbReference type="GO" id="GO:0004519">
    <property type="term" value="F:endonuclease activity"/>
    <property type="evidence" value="ECO:0007669"/>
    <property type="project" value="UniProtKB-KW"/>
</dbReference>
<protein>
    <submittedName>
        <fullName evidence="2">Endonuclease/exonuclease/phosphatase family protein</fullName>
    </submittedName>
</protein>